<dbReference type="SUPFAM" id="SSF53244">
    <property type="entry name" value="MurD-like peptide ligases, peptide-binding domain"/>
    <property type="match status" value="1"/>
</dbReference>
<gene>
    <name evidence="5" type="ORF">MNBD_GAMMA08-2809</name>
</gene>
<dbReference type="Gene3D" id="3.90.190.20">
    <property type="entry name" value="Mur ligase, C-terminal domain"/>
    <property type="match status" value="1"/>
</dbReference>
<evidence type="ECO:0000259" key="3">
    <source>
        <dbReference type="Pfam" id="PF02875"/>
    </source>
</evidence>
<dbReference type="InterPro" id="IPR035911">
    <property type="entry name" value="MurE/MurF_N"/>
</dbReference>
<evidence type="ECO:0000256" key="1">
    <source>
        <dbReference type="ARBA" id="ARBA00005898"/>
    </source>
</evidence>
<dbReference type="PANTHER" id="PTHR23135:SF4">
    <property type="entry name" value="UDP-N-ACETYLMURAMOYL-L-ALANYL-D-GLUTAMATE--2,6-DIAMINOPIMELATE LIGASE MURE HOMOLOG, CHLOROPLASTIC"/>
    <property type="match status" value="1"/>
</dbReference>
<reference evidence="5" key="1">
    <citation type="submission" date="2018-06" db="EMBL/GenBank/DDBJ databases">
        <authorList>
            <person name="Zhirakovskaya E."/>
        </authorList>
    </citation>
    <scope>NUCLEOTIDE SEQUENCE</scope>
</reference>
<dbReference type="NCBIfam" id="NF001126">
    <property type="entry name" value="PRK00139.1-4"/>
    <property type="match status" value="1"/>
</dbReference>
<dbReference type="HAMAP" id="MF_00208">
    <property type="entry name" value="MurE"/>
    <property type="match status" value="1"/>
</dbReference>
<dbReference type="GO" id="GO:0005737">
    <property type="term" value="C:cytoplasm"/>
    <property type="evidence" value="ECO:0007669"/>
    <property type="project" value="InterPro"/>
</dbReference>
<sequence>MMAAMKNNHSAMTLKQLLNGLSSLDYLPEIEIKGLALDSRKVEQGFAFVALEGHLDHGLVYAEAAISRGAVVILCDAKFDQYCQQLLSKIMSRAICVPVRDLQIKLGEMANKFYGAASEKMFVTGITGTDGKTSVSHFIAQAMNQAHGAAAVVGTLGNGLINHLTESTHTTPDVISLHKMLADFYAQGIAHLAMEVSSHGLDQKRSAGINFDVAVLTNLSRDHLDYHSDIESYKQAKKKLFTDNNNKSLVLNVDDAFGCELFAEIKNNKKIWLYGLSEEKVKQSNHYVYASNIKNKVNGIHFILNSSQGASEVNIQLIGDFNVYNVLACFCVLLENNINFNHAVKYIEKLQTVAGRMELIADENKPSVVIDYAHTPQALSQALKNARKHTAGKVICVFGCGGDRDMGKRSLMAQAAEKLSDLVIVTNDNPRTENVEKIIDDIKQGIKNQLQLIVEMDREKAIQQAIKMATKNDLILIAGKGHEQYQIIGDKKIAFSDKAVALLSLGRYQ</sequence>
<dbReference type="SUPFAM" id="SSF63418">
    <property type="entry name" value="MurE/MurF N-terminal domain"/>
    <property type="match status" value="1"/>
</dbReference>
<organism evidence="5">
    <name type="scientific">hydrothermal vent metagenome</name>
    <dbReference type="NCBI Taxonomy" id="652676"/>
    <lineage>
        <taxon>unclassified sequences</taxon>
        <taxon>metagenomes</taxon>
        <taxon>ecological metagenomes</taxon>
    </lineage>
</organism>
<dbReference type="GO" id="GO:0005524">
    <property type="term" value="F:ATP binding"/>
    <property type="evidence" value="ECO:0007669"/>
    <property type="project" value="InterPro"/>
</dbReference>
<dbReference type="NCBIfam" id="NF001124">
    <property type="entry name" value="PRK00139.1-2"/>
    <property type="match status" value="1"/>
</dbReference>
<dbReference type="Gene3D" id="3.40.1390.10">
    <property type="entry name" value="MurE/MurF, N-terminal domain"/>
    <property type="match status" value="1"/>
</dbReference>
<dbReference type="NCBIfam" id="TIGR01085">
    <property type="entry name" value="murE"/>
    <property type="match status" value="1"/>
</dbReference>
<dbReference type="InterPro" id="IPR013221">
    <property type="entry name" value="Mur_ligase_cen"/>
</dbReference>
<dbReference type="InterPro" id="IPR005761">
    <property type="entry name" value="UDP-N-AcMur-Glu-dNH2Pim_ligase"/>
</dbReference>
<feature type="domain" description="Mur ligase N-terminal catalytic" evidence="2">
    <location>
        <begin position="31"/>
        <end position="113"/>
    </location>
</feature>
<dbReference type="Pfam" id="PF01225">
    <property type="entry name" value="Mur_ligase"/>
    <property type="match status" value="1"/>
</dbReference>
<comment type="similarity">
    <text evidence="1">Belongs to the MurCDEF family. MurE subfamily.</text>
</comment>
<dbReference type="GO" id="GO:0008360">
    <property type="term" value="P:regulation of cell shape"/>
    <property type="evidence" value="ECO:0007669"/>
    <property type="project" value="InterPro"/>
</dbReference>
<dbReference type="GO" id="GO:0008765">
    <property type="term" value="F:UDP-N-acetylmuramoylalanyl-D-glutamate-2,6-diaminopimelate ligase activity"/>
    <property type="evidence" value="ECO:0007669"/>
    <property type="project" value="UniProtKB-EC"/>
</dbReference>
<feature type="domain" description="Mur ligase central" evidence="4">
    <location>
        <begin position="126"/>
        <end position="332"/>
    </location>
</feature>
<evidence type="ECO:0000259" key="4">
    <source>
        <dbReference type="Pfam" id="PF08245"/>
    </source>
</evidence>
<dbReference type="PANTHER" id="PTHR23135">
    <property type="entry name" value="MUR LIGASE FAMILY MEMBER"/>
    <property type="match status" value="1"/>
</dbReference>
<dbReference type="Gene3D" id="3.40.1190.10">
    <property type="entry name" value="Mur-like, catalytic domain"/>
    <property type="match status" value="1"/>
</dbReference>
<dbReference type="GO" id="GO:0051301">
    <property type="term" value="P:cell division"/>
    <property type="evidence" value="ECO:0007669"/>
    <property type="project" value="InterPro"/>
</dbReference>
<dbReference type="Pfam" id="PF02875">
    <property type="entry name" value="Mur_ligase_C"/>
    <property type="match status" value="1"/>
</dbReference>
<dbReference type="AlphaFoldDB" id="A0A3B0XD93"/>
<name>A0A3B0XD93_9ZZZZ</name>
<dbReference type="InterPro" id="IPR004101">
    <property type="entry name" value="Mur_ligase_C"/>
</dbReference>
<dbReference type="EC" id="6.3.2.13" evidence="5"/>
<dbReference type="InterPro" id="IPR036565">
    <property type="entry name" value="Mur-like_cat_sf"/>
</dbReference>
<dbReference type="SUPFAM" id="SSF53623">
    <property type="entry name" value="MurD-like peptide ligases, catalytic domain"/>
    <property type="match status" value="1"/>
</dbReference>
<dbReference type="InterPro" id="IPR036615">
    <property type="entry name" value="Mur_ligase_C_dom_sf"/>
</dbReference>
<proteinExistence type="inferred from homology"/>
<dbReference type="Pfam" id="PF08245">
    <property type="entry name" value="Mur_ligase_M"/>
    <property type="match status" value="1"/>
</dbReference>
<protein>
    <submittedName>
        <fullName evidence="5">UDP-N-acetylmuramoylalanyl-D-glutamate--2,6-diaminopimelate ligase</fullName>
        <ecNumber evidence="5">6.3.2.13</ecNumber>
    </submittedName>
</protein>
<evidence type="ECO:0000313" key="5">
    <source>
        <dbReference type="EMBL" id="VAW62540.1"/>
    </source>
</evidence>
<dbReference type="InterPro" id="IPR000713">
    <property type="entry name" value="Mur_ligase_N"/>
</dbReference>
<keyword evidence="5" id="KW-0436">Ligase</keyword>
<accession>A0A3B0XD93</accession>
<feature type="domain" description="Mur ligase C-terminal" evidence="3">
    <location>
        <begin position="355"/>
        <end position="481"/>
    </location>
</feature>
<dbReference type="EMBL" id="UOFH01000221">
    <property type="protein sequence ID" value="VAW62540.1"/>
    <property type="molecule type" value="Genomic_DNA"/>
</dbReference>
<evidence type="ECO:0000259" key="2">
    <source>
        <dbReference type="Pfam" id="PF01225"/>
    </source>
</evidence>